<accession>A0A328D8U5</accession>
<keyword evidence="7 12" id="KW-0560">Oxidoreductase</keyword>
<organism evidence="14 15">
    <name type="scientific">Cuscuta australis</name>
    <dbReference type="NCBI Taxonomy" id="267555"/>
    <lineage>
        <taxon>Eukaryota</taxon>
        <taxon>Viridiplantae</taxon>
        <taxon>Streptophyta</taxon>
        <taxon>Embryophyta</taxon>
        <taxon>Tracheophyta</taxon>
        <taxon>Spermatophyta</taxon>
        <taxon>Magnoliopsida</taxon>
        <taxon>eudicotyledons</taxon>
        <taxon>Gunneridae</taxon>
        <taxon>Pentapetalae</taxon>
        <taxon>asterids</taxon>
        <taxon>lamiids</taxon>
        <taxon>Solanales</taxon>
        <taxon>Convolvulaceae</taxon>
        <taxon>Cuscuteae</taxon>
        <taxon>Cuscuta</taxon>
        <taxon>Cuscuta subgen. Grammica</taxon>
        <taxon>Cuscuta sect. Cleistogrammica</taxon>
    </lineage>
</organism>
<dbReference type="InterPro" id="IPR036396">
    <property type="entry name" value="Cyt_P450_sf"/>
</dbReference>
<keyword evidence="8 11" id="KW-0408">Iron</keyword>
<evidence type="ECO:0000256" key="4">
    <source>
        <dbReference type="ARBA" id="ARBA00022692"/>
    </source>
</evidence>
<keyword evidence="9 12" id="KW-0503">Monooxygenase</keyword>
<comment type="similarity">
    <text evidence="12">Belongs to the cytochrome P450 family.</text>
</comment>
<evidence type="ECO:0000256" key="6">
    <source>
        <dbReference type="ARBA" id="ARBA00022989"/>
    </source>
</evidence>
<evidence type="ECO:0000256" key="3">
    <source>
        <dbReference type="ARBA" id="ARBA00022617"/>
    </source>
</evidence>
<evidence type="ECO:0000256" key="11">
    <source>
        <dbReference type="PIRSR" id="PIRSR602401-1"/>
    </source>
</evidence>
<dbReference type="AlphaFoldDB" id="A0A328D8U5"/>
<comment type="cofactor">
    <cofactor evidence="1 11">
        <name>heme</name>
        <dbReference type="ChEBI" id="CHEBI:30413"/>
    </cofactor>
</comment>
<proteinExistence type="inferred from homology"/>
<keyword evidence="5 11" id="KW-0479">Metal-binding</keyword>
<keyword evidence="15" id="KW-1185">Reference proteome</keyword>
<dbReference type="PANTHER" id="PTHR47947">
    <property type="entry name" value="CYTOCHROME P450 82C3-RELATED"/>
    <property type="match status" value="1"/>
</dbReference>
<dbReference type="Gene3D" id="1.10.630.10">
    <property type="entry name" value="Cytochrome P450"/>
    <property type="match status" value="1"/>
</dbReference>
<keyword evidence="3 11" id="KW-0349">Heme</keyword>
<dbReference type="InterPro" id="IPR017972">
    <property type="entry name" value="Cyt_P450_CS"/>
</dbReference>
<name>A0A328D8U5_9ASTE</name>
<keyword evidence="6 13" id="KW-1133">Transmembrane helix</keyword>
<dbReference type="GO" id="GO:0004497">
    <property type="term" value="F:monooxygenase activity"/>
    <property type="evidence" value="ECO:0007669"/>
    <property type="project" value="UniProtKB-KW"/>
</dbReference>
<evidence type="ECO:0000256" key="9">
    <source>
        <dbReference type="ARBA" id="ARBA00023033"/>
    </source>
</evidence>
<dbReference type="GO" id="GO:0016020">
    <property type="term" value="C:membrane"/>
    <property type="evidence" value="ECO:0007669"/>
    <property type="project" value="UniProtKB-SubCell"/>
</dbReference>
<evidence type="ECO:0000256" key="2">
    <source>
        <dbReference type="ARBA" id="ARBA00004167"/>
    </source>
</evidence>
<feature type="transmembrane region" description="Helical" evidence="13">
    <location>
        <begin position="6"/>
        <end position="32"/>
    </location>
</feature>
<evidence type="ECO:0000256" key="12">
    <source>
        <dbReference type="RuleBase" id="RU000461"/>
    </source>
</evidence>
<comment type="caution">
    <text evidence="14">The sequence shown here is derived from an EMBL/GenBank/DDBJ whole genome shotgun (WGS) entry which is preliminary data.</text>
</comment>
<keyword evidence="4 13" id="KW-0812">Transmembrane</keyword>
<dbReference type="PANTHER" id="PTHR47947:SF1">
    <property type="entry name" value="CYTOCHROME P450 82E3"/>
    <property type="match status" value="1"/>
</dbReference>
<protein>
    <submittedName>
        <fullName evidence="14">Uncharacterized protein</fullName>
    </submittedName>
</protein>
<dbReference type="Pfam" id="PF00067">
    <property type="entry name" value="p450"/>
    <property type="match status" value="1"/>
</dbReference>
<feature type="binding site" description="axial binding residue" evidence="11">
    <location>
        <position position="493"/>
    </location>
    <ligand>
        <name>heme</name>
        <dbReference type="ChEBI" id="CHEBI:30413"/>
    </ligand>
    <ligandPart>
        <name>Fe</name>
        <dbReference type="ChEBI" id="CHEBI:18248"/>
    </ligandPart>
</feature>
<dbReference type="EMBL" id="NQVE01000175">
    <property type="protein sequence ID" value="RAL42247.1"/>
    <property type="molecule type" value="Genomic_DNA"/>
</dbReference>
<dbReference type="PROSITE" id="PS00086">
    <property type="entry name" value="CYTOCHROME_P450"/>
    <property type="match status" value="1"/>
</dbReference>
<dbReference type="FunFam" id="1.10.630.10:FF:000026">
    <property type="entry name" value="Cytochrome P450 82C4"/>
    <property type="match status" value="1"/>
</dbReference>
<dbReference type="PRINTS" id="PR00385">
    <property type="entry name" value="P450"/>
</dbReference>
<evidence type="ECO:0000313" key="14">
    <source>
        <dbReference type="EMBL" id="RAL42247.1"/>
    </source>
</evidence>
<evidence type="ECO:0000313" key="15">
    <source>
        <dbReference type="Proteomes" id="UP000249390"/>
    </source>
</evidence>
<dbReference type="InterPro" id="IPR050651">
    <property type="entry name" value="Plant_Cytochrome_P450_Monoox"/>
</dbReference>
<evidence type="ECO:0000256" key="10">
    <source>
        <dbReference type="ARBA" id="ARBA00023136"/>
    </source>
</evidence>
<keyword evidence="10 13" id="KW-0472">Membrane</keyword>
<dbReference type="InterPro" id="IPR001128">
    <property type="entry name" value="Cyt_P450"/>
</dbReference>
<evidence type="ECO:0000256" key="13">
    <source>
        <dbReference type="SAM" id="Phobius"/>
    </source>
</evidence>
<evidence type="ECO:0000256" key="5">
    <source>
        <dbReference type="ARBA" id="ARBA00022723"/>
    </source>
</evidence>
<dbReference type="SUPFAM" id="SSF48264">
    <property type="entry name" value="Cytochrome P450"/>
    <property type="match status" value="1"/>
</dbReference>
<evidence type="ECO:0000256" key="8">
    <source>
        <dbReference type="ARBA" id="ARBA00023004"/>
    </source>
</evidence>
<dbReference type="GO" id="GO:0020037">
    <property type="term" value="F:heme binding"/>
    <property type="evidence" value="ECO:0007669"/>
    <property type="project" value="InterPro"/>
</dbReference>
<dbReference type="InterPro" id="IPR002401">
    <property type="entry name" value="Cyt_P450_E_grp-I"/>
</dbReference>
<dbReference type="PRINTS" id="PR00463">
    <property type="entry name" value="EP450I"/>
</dbReference>
<dbReference type="GO" id="GO:0005506">
    <property type="term" value="F:iron ion binding"/>
    <property type="evidence" value="ECO:0007669"/>
    <property type="project" value="InterPro"/>
</dbReference>
<evidence type="ECO:0000256" key="1">
    <source>
        <dbReference type="ARBA" id="ARBA00001971"/>
    </source>
</evidence>
<gene>
    <name evidence="14" type="ORF">DM860_012030</name>
</gene>
<evidence type="ECO:0000256" key="7">
    <source>
        <dbReference type="ARBA" id="ARBA00023002"/>
    </source>
</evidence>
<sequence length="556" mass="61897">MNGSMGFSLLLISNSLLLLGLAAGALLFFPIWRRRQRMGKSNSYSAPTKTTSRSPPEVAGAWPLLGHLRRLSSGKQPLVRTLGELADKYGPIFTIRVGMQPAVIISSWETARDCFSTNDKLLADRPPNCAGKYMGYDYAVLPFTLYGPFWREMRKLVVVELLSNNTLDKLRPVWMSELGANLRELHSTAAESASPKAVDMSQWFGHLTLNLIVKLIAGRRYTYRPNPAEAGGGEEEEARCMTKVFKEIMRLVGELAPGDSFYPTRLVRGLDLGGQIASMKRVSKAMDAILESWIEDHVKTRRRSANDGKGDDDRDFIDVMLSVIDRKFHSAGHSYSRETIIKAASLSMLEDAADTLGLNLEWVLSLLLNNPQAMKRVREEIDDAVAGKQRWAEESDIDKMPYLQAAVKEGMRLYPAAPLLVPHRAMEDCIVGGYTVPKGTVLYANAWKIHRDPRVWPDPEQFSPERFLEGSGGGDDPSRHFGFIPFGIGRRSCPGMSYALKVTHLTVARLLQGFDIATPANLPVDMSEGQATTLPRATPLEVHITPRFPSSFYHVF</sequence>
<dbReference type="GO" id="GO:0016705">
    <property type="term" value="F:oxidoreductase activity, acting on paired donors, with incorporation or reduction of molecular oxygen"/>
    <property type="evidence" value="ECO:0007669"/>
    <property type="project" value="InterPro"/>
</dbReference>
<comment type="subcellular location">
    <subcellularLocation>
        <location evidence="2">Membrane</location>
        <topology evidence="2">Single-pass membrane protein</topology>
    </subcellularLocation>
</comment>
<reference evidence="14 15" key="1">
    <citation type="submission" date="2018-06" db="EMBL/GenBank/DDBJ databases">
        <title>The Genome of Cuscuta australis (Dodder) Provides Insight into the Evolution of Plant Parasitism.</title>
        <authorList>
            <person name="Liu H."/>
        </authorList>
    </citation>
    <scope>NUCLEOTIDE SEQUENCE [LARGE SCALE GENOMIC DNA]</scope>
    <source>
        <strain evidence="15">cv. Yunnan</strain>
        <tissue evidence="14">Vines</tissue>
    </source>
</reference>
<dbReference type="Proteomes" id="UP000249390">
    <property type="component" value="Unassembled WGS sequence"/>
</dbReference>